<dbReference type="OrthoDB" id="4427333at2"/>
<protein>
    <submittedName>
        <fullName evidence="1">Uncharacterized protein</fullName>
    </submittedName>
</protein>
<dbReference type="Proteomes" id="UP000051677">
    <property type="component" value="Unassembled WGS sequence"/>
</dbReference>
<dbReference type="EMBL" id="LKTM01000078">
    <property type="protein sequence ID" value="KQH79696.1"/>
    <property type="molecule type" value="Genomic_DNA"/>
</dbReference>
<evidence type="ECO:0000313" key="2">
    <source>
        <dbReference type="Proteomes" id="UP000051677"/>
    </source>
</evidence>
<evidence type="ECO:0000313" key="1">
    <source>
        <dbReference type="EMBL" id="KQH79696.1"/>
    </source>
</evidence>
<proteinExistence type="predicted"/>
<dbReference type="RefSeq" id="WP_055577419.1">
    <property type="nucleotide sequence ID" value="NZ_LKTM01000078.1"/>
</dbReference>
<comment type="caution">
    <text evidence="1">The sequence shown here is derived from an EMBL/GenBank/DDBJ whole genome shotgun (WGS) entry which is preliminary data.</text>
</comment>
<accession>A0A0Q2UG27</accession>
<dbReference type="AlphaFoldDB" id="A0A0Q2UG27"/>
<sequence>MPTPREIVRLHFPWDVPVDLQDHPVYLLMRLHGDYMATGGRDMPVDDVAAVHEFHAQLREHDWVVEYDPNITAPDGIDERPGFVYRTRTIEDDDLIIRNNGHTVITDEGELIWRYPPDLKC</sequence>
<name>A0A0Q2UG27_MYCGO</name>
<gene>
    <name evidence="1" type="ORF">AO501_17280</name>
</gene>
<organism evidence="1 2">
    <name type="scientific">Mycobacterium gordonae</name>
    <dbReference type="NCBI Taxonomy" id="1778"/>
    <lineage>
        <taxon>Bacteria</taxon>
        <taxon>Bacillati</taxon>
        <taxon>Actinomycetota</taxon>
        <taxon>Actinomycetes</taxon>
        <taxon>Mycobacteriales</taxon>
        <taxon>Mycobacteriaceae</taxon>
        <taxon>Mycobacterium</taxon>
    </lineage>
</organism>
<reference evidence="1 2" key="1">
    <citation type="submission" date="2015-10" db="EMBL/GenBank/DDBJ databases">
        <title>Mycobacterium gordonae draft genome assembly.</title>
        <authorList>
            <person name="Ustinova V."/>
            <person name="Smirnova T."/>
            <person name="Blagodatskikh K."/>
            <person name="Varlamov D."/>
            <person name="Larionova E."/>
            <person name="Chernousova L."/>
        </authorList>
    </citation>
    <scope>NUCLEOTIDE SEQUENCE [LARGE SCALE GENOMIC DNA]</scope>
    <source>
        <strain evidence="1 2">CTRI 14-8773</strain>
    </source>
</reference>